<dbReference type="EMBL" id="CAJJDP010000035">
    <property type="protein sequence ID" value="CAD8158123.1"/>
    <property type="molecule type" value="Genomic_DNA"/>
</dbReference>
<evidence type="ECO:0000313" key="2">
    <source>
        <dbReference type="Proteomes" id="UP000683925"/>
    </source>
</evidence>
<dbReference type="PANTHER" id="PTHR33706:SF1">
    <property type="entry name" value="TPR REPEAT PROTEIN"/>
    <property type="match status" value="1"/>
</dbReference>
<organism evidence="1 2">
    <name type="scientific">Paramecium octaurelia</name>
    <dbReference type="NCBI Taxonomy" id="43137"/>
    <lineage>
        <taxon>Eukaryota</taxon>
        <taxon>Sar</taxon>
        <taxon>Alveolata</taxon>
        <taxon>Ciliophora</taxon>
        <taxon>Intramacronucleata</taxon>
        <taxon>Oligohymenophorea</taxon>
        <taxon>Peniculida</taxon>
        <taxon>Parameciidae</taxon>
        <taxon>Paramecium</taxon>
    </lineage>
</organism>
<evidence type="ECO:0000313" key="1">
    <source>
        <dbReference type="EMBL" id="CAD8158123.1"/>
    </source>
</evidence>
<sequence length="346" mass="40494">MIVQENLNEKVSQPRLCQGTNEFRGISWDELENRFIYSTFQIFLKKQEIYYIKEGQIIRLDTIKDETKEPDYLTNLDQIKFLNWIGSCDKKNQKIGKWITIWKGGVLQGIGGYYAEGEKQGLWKEISKNFQNQAQIYEYGEYMNDKRQGIWKHLYKQTEIGGGRYNPLGQRHGKWIQASDSFWDQSNITYIGVYENGIKIGLWDIQFNEKGIDYLVGGGFYDQGVKVGHWVDIFDGFWFHSCITYHGEYNKGKKIGNWNSFWDARSKIGGGSYDEGIKIGNWIEVSDGIFDQSIVTFMGEYNKGQKIGRWETLFSDKGNIQWMQDYFQKQLILLVVVENMMKKAKV</sequence>
<gene>
    <name evidence="1" type="ORF">POCTA_138.1.T0350027</name>
</gene>
<accession>A0A8S1U2A2</accession>
<proteinExistence type="predicted"/>
<protein>
    <submittedName>
        <fullName evidence="1">Uncharacterized protein</fullName>
    </submittedName>
</protein>
<dbReference type="AlphaFoldDB" id="A0A8S1U2A2"/>
<keyword evidence="2" id="KW-1185">Reference proteome</keyword>
<comment type="caution">
    <text evidence="1">The sequence shown here is derived from an EMBL/GenBank/DDBJ whole genome shotgun (WGS) entry which is preliminary data.</text>
</comment>
<name>A0A8S1U2A2_PAROT</name>
<dbReference type="OrthoDB" id="10477991at2759"/>
<dbReference type="OMA" id="IGKWITI"/>
<dbReference type="Proteomes" id="UP000683925">
    <property type="component" value="Unassembled WGS sequence"/>
</dbReference>
<dbReference type="PANTHER" id="PTHR33706">
    <property type="entry name" value="MORN VARIANT REPEAT PROTEIN"/>
    <property type="match status" value="1"/>
</dbReference>
<reference evidence="1" key="1">
    <citation type="submission" date="2021-01" db="EMBL/GenBank/DDBJ databases">
        <authorList>
            <consortium name="Genoscope - CEA"/>
            <person name="William W."/>
        </authorList>
    </citation>
    <scope>NUCLEOTIDE SEQUENCE</scope>
</reference>